<keyword evidence="5 8" id="KW-0812">Transmembrane</keyword>
<protein>
    <submittedName>
        <fullName evidence="9">Spore germination protein (Amino acid permease)</fullName>
    </submittedName>
</protein>
<dbReference type="InterPro" id="IPR004761">
    <property type="entry name" value="Spore_GerAB"/>
</dbReference>
<feature type="transmembrane region" description="Helical" evidence="8">
    <location>
        <begin position="84"/>
        <end position="109"/>
    </location>
</feature>
<name>A0ABT9U1S3_PAEHA</name>
<dbReference type="NCBIfam" id="TIGR00912">
    <property type="entry name" value="2A0309"/>
    <property type="match status" value="1"/>
</dbReference>
<dbReference type="Pfam" id="PF03845">
    <property type="entry name" value="Spore_permease"/>
    <property type="match status" value="1"/>
</dbReference>
<feature type="transmembrane region" description="Helical" evidence="8">
    <location>
        <begin position="144"/>
        <end position="166"/>
    </location>
</feature>
<dbReference type="Proteomes" id="UP001229346">
    <property type="component" value="Unassembled WGS sequence"/>
</dbReference>
<evidence type="ECO:0000256" key="3">
    <source>
        <dbReference type="ARBA" id="ARBA00022448"/>
    </source>
</evidence>
<organism evidence="9 10">
    <name type="scientific">Paenibacillus harenae</name>
    <dbReference type="NCBI Taxonomy" id="306543"/>
    <lineage>
        <taxon>Bacteria</taxon>
        <taxon>Bacillati</taxon>
        <taxon>Bacillota</taxon>
        <taxon>Bacilli</taxon>
        <taxon>Bacillales</taxon>
        <taxon>Paenibacillaceae</taxon>
        <taxon>Paenibacillus</taxon>
    </lineage>
</organism>
<dbReference type="PANTHER" id="PTHR34975">
    <property type="entry name" value="SPORE GERMINATION PROTEIN A2"/>
    <property type="match status" value="1"/>
</dbReference>
<keyword evidence="3" id="KW-0813">Transport</keyword>
<evidence type="ECO:0000256" key="7">
    <source>
        <dbReference type="ARBA" id="ARBA00023136"/>
    </source>
</evidence>
<feature type="transmembrane region" description="Helical" evidence="8">
    <location>
        <begin position="304"/>
        <end position="321"/>
    </location>
</feature>
<feature type="transmembrane region" description="Helical" evidence="8">
    <location>
        <begin position="230"/>
        <end position="250"/>
    </location>
</feature>
<keyword evidence="10" id="KW-1185">Reference proteome</keyword>
<keyword evidence="4" id="KW-0309">Germination</keyword>
<feature type="transmembrane region" description="Helical" evidence="8">
    <location>
        <begin position="193"/>
        <end position="209"/>
    </location>
</feature>
<evidence type="ECO:0000256" key="1">
    <source>
        <dbReference type="ARBA" id="ARBA00004141"/>
    </source>
</evidence>
<evidence type="ECO:0000256" key="5">
    <source>
        <dbReference type="ARBA" id="ARBA00022692"/>
    </source>
</evidence>
<evidence type="ECO:0000256" key="4">
    <source>
        <dbReference type="ARBA" id="ARBA00022544"/>
    </source>
</evidence>
<keyword evidence="7 8" id="KW-0472">Membrane</keyword>
<comment type="similarity">
    <text evidence="2">Belongs to the amino acid-polyamine-organocation (APC) superfamily. Spore germination protein (SGP) (TC 2.A.3.9) family.</text>
</comment>
<evidence type="ECO:0000256" key="2">
    <source>
        <dbReference type="ARBA" id="ARBA00007998"/>
    </source>
</evidence>
<feature type="transmembrane region" description="Helical" evidence="8">
    <location>
        <begin position="333"/>
        <end position="355"/>
    </location>
</feature>
<evidence type="ECO:0000256" key="8">
    <source>
        <dbReference type="SAM" id="Phobius"/>
    </source>
</evidence>
<sequence>MQNQVKENYTISGFFVFFLIAVSQKTGIVSNFQSLVVRDAGQDAWISVMLLGLSLHLIIWMVYKMLGYPAKDVIDLHRTIFGNFMGNSLSLLLVGYFFIISLFVFRTYIEIIQVWVFPTTQTWALAAIFICMIYYFVSGGFRVLTGVCFFGFLIPSFLIFFLYFPIRQGDLQNLMPVLNHSFLDLLKASKSSSFIYFGIETLLIYFPFLKLPEKTAKWAHIALHYGTFEYTVLTVVTLMYFCQGLLKHTLWPSLGMTKIIEFTFITRFEYIFIFLWLMVIIPTICIPIWCCTRIMKRVATLKPRLSLPFILATLLIAALMFNERMNIDVFEKFIIEMRFYFIYAYIPFIFIIYVIRAKIGINRK</sequence>
<dbReference type="RefSeq" id="WP_307202940.1">
    <property type="nucleotide sequence ID" value="NZ_JAUSST010000003.1"/>
</dbReference>
<evidence type="ECO:0000313" key="9">
    <source>
        <dbReference type="EMBL" id="MDQ0112254.1"/>
    </source>
</evidence>
<comment type="caution">
    <text evidence="9">The sequence shown here is derived from an EMBL/GenBank/DDBJ whole genome shotgun (WGS) entry which is preliminary data.</text>
</comment>
<dbReference type="EMBL" id="JAUSSU010000003">
    <property type="protein sequence ID" value="MDQ0112254.1"/>
    <property type="molecule type" value="Genomic_DNA"/>
</dbReference>
<proteinExistence type="inferred from homology"/>
<dbReference type="PANTHER" id="PTHR34975:SF2">
    <property type="entry name" value="SPORE GERMINATION PROTEIN A2"/>
    <property type="match status" value="1"/>
</dbReference>
<feature type="transmembrane region" description="Helical" evidence="8">
    <location>
        <begin position="115"/>
        <end position="137"/>
    </location>
</feature>
<gene>
    <name evidence="9" type="ORF">J2T15_001689</name>
</gene>
<evidence type="ECO:0000256" key="6">
    <source>
        <dbReference type="ARBA" id="ARBA00022989"/>
    </source>
</evidence>
<feature type="transmembrane region" description="Helical" evidence="8">
    <location>
        <begin position="44"/>
        <end position="63"/>
    </location>
</feature>
<comment type="subcellular location">
    <subcellularLocation>
        <location evidence="1">Membrane</location>
        <topology evidence="1">Multi-pass membrane protein</topology>
    </subcellularLocation>
</comment>
<feature type="transmembrane region" description="Helical" evidence="8">
    <location>
        <begin position="270"/>
        <end position="292"/>
    </location>
</feature>
<evidence type="ECO:0000313" key="10">
    <source>
        <dbReference type="Proteomes" id="UP001229346"/>
    </source>
</evidence>
<keyword evidence="6 8" id="KW-1133">Transmembrane helix</keyword>
<feature type="transmembrane region" description="Helical" evidence="8">
    <location>
        <begin position="12"/>
        <end position="32"/>
    </location>
</feature>
<accession>A0ABT9U1S3</accession>
<reference evidence="9 10" key="1">
    <citation type="submission" date="2023-07" db="EMBL/GenBank/DDBJ databases">
        <title>Sorghum-associated microbial communities from plants grown in Nebraska, USA.</title>
        <authorList>
            <person name="Schachtman D."/>
        </authorList>
    </citation>
    <scope>NUCLEOTIDE SEQUENCE [LARGE SCALE GENOMIC DNA]</scope>
    <source>
        <strain evidence="9 10">CC482</strain>
    </source>
</reference>